<keyword evidence="2" id="KW-1185">Reference proteome</keyword>
<gene>
    <name evidence="1" type="ORF">JOF56_006301</name>
</gene>
<dbReference type="InterPro" id="IPR037079">
    <property type="entry name" value="AF2212/PG0164-like_sf"/>
</dbReference>
<evidence type="ECO:0000313" key="1">
    <source>
        <dbReference type="EMBL" id="MBP2325916.1"/>
    </source>
</evidence>
<protein>
    <recommendedName>
        <fullName evidence="3">DUF1905 domain-containing protein</fullName>
    </recommendedName>
</protein>
<evidence type="ECO:0000313" key="2">
    <source>
        <dbReference type="Proteomes" id="UP001519332"/>
    </source>
</evidence>
<dbReference type="SUPFAM" id="SSF141694">
    <property type="entry name" value="AF2212/PG0164-like"/>
    <property type="match status" value="1"/>
</dbReference>
<dbReference type="RefSeq" id="WP_209643048.1">
    <property type="nucleotide sequence ID" value="NZ_JAGINW010000001.1"/>
</dbReference>
<evidence type="ECO:0008006" key="3">
    <source>
        <dbReference type="Google" id="ProtNLM"/>
    </source>
</evidence>
<reference evidence="1 2" key="1">
    <citation type="submission" date="2021-03" db="EMBL/GenBank/DDBJ databases">
        <title>Sequencing the genomes of 1000 actinobacteria strains.</title>
        <authorList>
            <person name="Klenk H.-P."/>
        </authorList>
    </citation>
    <scope>NUCLEOTIDE SEQUENCE [LARGE SCALE GENOMIC DNA]</scope>
    <source>
        <strain evidence="1 2">DSM 46670</strain>
    </source>
</reference>
<sequence>MNVVFDAQLWEWDARQDSSWTFVTLPEEASEDIREMTAGPRRGFGSLRVRVTVGSSTWTTSIFPDSSSGCYVLPVKRAIRKAESLDIGDVATTRVELLDF</sequence>
<dbReference type="Gene3D" id="2.40.30.100">
    <property type="entry name" value="AF2212/PG0164-like"/>
    <property type="match status" value="1"/>
</dbReference>
<dbReference type="InterPro" id="IPR015018">
    <property type="entry name" value="DUF1905"/>
</dbReference>
<dbReference type="EMBL" id="JAGINW010000001">
    <property type="protein sequence ID" value="MBP2325916.1"/>
    <property type="molecule type" value="Genomic_DNA"/>
</dbReference>
<comment type="caution">
    <text evidence="1">The sequence shown here is derived from an EMBL/GenBank/DDBJ whole genome shotgun (WGS) entry which is preliminary data.</text>
</comment>
<name>A0ABS4TPS6_9PSEU</name>
<dbReference type="Proteomes" id="UP001519332">
    <property type="component" value="Unassembled WGS sequence"/>
</dbReference>
<organism evidence="1 2">
    <name type="scientific">Kibdelosporangium banguiense</name>
    <dbReference type="NCBI Taxonomy" id="1365924"/>
    <lineage>
        <taxon>Bacteria</taxon>
        <taxon>Bacillati</taxon>
        <taxon>Actinomycetota</taxon>
        <taxon>Actinomycetes</taxon>
        <taxon>Pseudonocardiales</taxon>
        <taxon>Pseudonocardiaceae</taxon>
        <taxon>Kibdelosporangium</taxon>
    </lineage>
</organism>
<dbReference type="Pfam" id="PF08922">
    <property type="entry name" value="DUF1905"/>
    <property type="match status" value="1"/>
</dbReference>
<proteinExistence type="predicted"/>
<accession>A0ABS4TPS6</accession>